<organism evidence="2 3">
    <name type="scientific">Collybiopsis luxurians FD-317 M1</name>
    <dbReference type="NCBI Taxonomy" id="944289"/>
    <lineage>
        <taxon>Eukaryota</taxon>
        <taxon>Fungi</taxon>
        <taxon>Dikarya</taxon>
        <taxon>Basidiomycota</taxon>
        <taxon>Agaricomycotina</taxon>
        <taxon>Agaricomycetes</taxon>
        <taxon>Agaricomycetidae</taxon>
        <taxon>Agaricales</taxon>
        <taxon>Marasmiineae</taxon>
        <taxon>Omphalotaceae</taxon>
        <taxon>Collybiopsis</taxon>
        <taxon>Collybiopsis luxurians</taxon>
    </lineage>
</organism>
<dbReference type="OrthoDB" id="2680628at2759"/>
<dbReference type="InterPro" id="IPR032675">
    <property type="entry name" value="LRR_dom_sf"/>
</dbReference>
<protein>
    <recommendedName>
        <fullName evidence="4">F-box domain-containing protein</fullName>
    </recommendedName>
</protein>
<evidence type="ECO:0000313" key="2">
    <source>
        <dbReference type="EMBL" id="KIK55485.1"/>
    </source>
</evidence>
<name>A0A0D0AY05_9AGAR</name>
<dbReference type="Gene3D" id="3.80.10.10">
    <property type="entry name" value="Ribonuclease Inhibitor"/>
    <property type="match status" value="1"/>
</dbReference>
<proteinExistence type="predicted"/>
<dbReference type="HOGENOM" id="CLU_533226_0_0_1"/>
<dbReference type="AlphaFoldDB" id="A0A0D0AY05"/>
<dbReference type="EMBL" id="KN834805">
    <property type="protein sequence ID" value="KIK55485.1"/>
    <property type="molecule type" value="Genomic_DNA"/>
</dbReference>
<evidence type="ECO:0000313" key="3">
    <source>
        <dbReference type="Proteomes" id="UP000053593"/>
    </source>
</evidence>
<accession>A0A0D0AY05</accession>
<dbReference type="Proteomes" id="UP000053593">
    <property type="component" value="Unassembled WGS sequence"/>
</dbReference>
<sequence>MSPPKASTVRCTLAKHAVWRALSSKAIHNIASVIILPVSQGLSESLSLPEILPSGISSSTAVRINSTEGQAEVERDLISALKKMSSLKHFTWRYEAGPVRDQELWSTLKNLGVPSIRIVDHKLTDFVGMPTGSIEYRSVFESDAFLSYTKLTSLELETKFLAGFDAEDDKKYLQPFVKLLENNAETLESLNLTFLNAEAHVDVTHILSKVIFQRLREITFIGASCTPQSLAQFLTAHPTIVSLSLSPMMAGRRWEQISLPAGSLPNLMHLNCSPFQAAKILDGSEASSRPLLCLTGIDVRQEIRLSEYFDNDQQDAYDEGEEVVEVDTYEADQPVTAPWRDELFSKLKTSKQITHIALNQSEGPTDLEVLAEIMPQVRWIDVGTVRKDMKTKGAWAKLGKFPELRTLHMRGTGLFLDPKPGNEKLNNRTADDIRVLAQACPNLKEYQDYLESVVVHREGGKVSLKVEDRGEPKDGLRDGFVWPSESFVRATTRKNAGPSQPGPGVPDAGYH</sequence>
<evidence type="ECO:0000256" key="1">
    <source>
        <dbReference type="SAM" id="MobiDB-lite"/>
    </source>
</evidence>
<gene>
    <name evidence="2" type="ORF">GYMLUDRAFT_47686</name>
</gene>
<keyword evidence="3" id="KW-1185">Reference proteome</keyword>
<evidence type="ECO:0008006" key="4">
    <source>
        <dbReference type="Google" id="ProtNLM"/>
    </source>
</evidence>
<reference evidence="2 3" key="1">
    <citation type="submission" date="2014-04" db="EMBL/GenBank/DDBJ databases">
        <title>Evolutionary Origins and Diversification of the Mycorrhizal Mutualists.</title>
        <authorList>
            <consortium name="DOE Joint Genome Institute"/>
            <consortium name="Mycorrhizal Genomics Consortium"/>
            <person name="Kohler A."/>
            <person name="Kuo A."/>
            <person name="Nagy L.G."/>
            <person name="Floudas D."/>
            <person name="Copeland A."/>
            <person name="Barry K.W."/>
            <person name="Cichocki N."/>
            <person name="Veneault-Fourrey C."/>
            <person name="LaButti K."/>
            <person name="Lindquist E.A."/>
            <person name="Lipzen A."/>
            <person name="Lundell T."/>
            <person name="Morin E."/>
            <person name="Murat C."/>
            <person name="Riley R."/>
            <person name="Ohm R."/>
            <person name="Sun H."/>
            <person name="Tunlid A."/>
            <person name="Henrissat B."/>
            <person name="Grigoriev I.V."/>
            <person name="Hibbett D.S."/>
            <person name="Martin F."/>
        </authorList>
    </citation>
    <scope>NUCLEOTIDE SEQUENCE [LARGE SCALE GENOMIC DNA]</scope>
    <source>
        <strain evidence="2 3">FD-317 M1</strain>
    </source>
</reference>
<feature type="region of interest" description="Disordered" evidence="1">
    <location>
        <begin position="488"/>
        <end position="511"/>
    </location>
</feature>